<evidence type="ECO:0000313" key="5">
    <source>
        <dbReference type="Proteomes" id="UP001230951"/>
    </source>
</evidence>
<dbReference type="EMBL" id="JAUSRG010000019">
    <property type="protein sequence ID" value="MDP9907278.1"/>
    <property type="molecule type" value="Genomic_DNA"/>
</dbReference>
<keyword evidence="5" id="KW-1185">Reference proteome</keyword>
<dbReference type="InterPro" id="IPR000639">
    <property type="entry name" value="Epox_hydrolase-like"/>
</dbReference>
<reference evidence="3 5" key="1">
    <citation type="submission" date="2023-07" db="EMBL/GenBank/DDBJ databases">
        <title>Sorghum-associated microbial communities from plants grown in Nebraska, USA.</title>
        <authorList>
            <person name="Schachtman D."/>
        </authorList>
    </citation>
    <scope>NUCLEOTIDE SEQUENCE</scope>
    <source>
        <strain evidence="3">DS1006</strain>
        <strain evidence="4 5">DS1016</strain>
    </source>
</reference>
<protein>
    <submittedName>
        <fullName evidence="3">Pimeloyl-ACP methyl ester carboxylesterase</fullName>
    </submittedName>
</protein>
<feature type="domain" description="AB hydrolase-1" evidence="2">
    <location>
        <begin position="26"/>
        <end position="267"/>
    </location>
</feature>
<dbReference type="Proteomes" id="UP001230951">
    <property type="component" value="Unassembled WGS sequence"/>
</dbReference>
<dbReference type="PRINTS" id="PR00412">
    <property type="entry name" value="EPOXHYDRLASE"/>
</dbReference>
<dbReference type="GO" id="GO:0016787">
    <property type="term" value="F:hydrolase activity"/>
    <property type="evidence" value="ECO:0007669"/>
    <property type="project" value="UniProtKB-KW"/>
</dbReference>
<evidence type="ECO:0000313" key="3">
    <source>
        <dbReference type="EMBL" id="MDP9907278.1"/>
    </source>
</evidence>
<organism evidence="3 6">
    <name type="scientific">Arthrobacter bambusae</name>
    <dbReference type="NCBI Taxonomy" id="1338426"/>
    <lineage>
        <taxon>Bacteria</taxon>
        <taxon>Bacillati</taxon>
        <taxon>Actinomycetota</taxon>
        <taxon>Actinomycetes</taxon>
        <taxon>Micrococcales</taxon>
        <taxon>Micrococcaceae</taxon>
        <taxon>Arthrobacter</taxon>
    </lineage>
</organism>
<dbReference type="SUPFAM" id="SSF53474">
    <property type="entry name" value="alpha/beta-Hydrolases"/>
    <property type="match status" value="1"/>
</dbReference>
<dbReference type="PANTHER" id="PTHR43329">
    <property type="entry name" value="EPOXIDE HYDROLASE"/>
    <property type="match status" value="1"/>
</dbReference>
<dbReference type="EMBL" id="JAUSTF010000015">
    <property type="protein sequence ID" value="MDQ0182748.1"/>
    <property type="molecule type" value="Genomic_DNA"/>
</dbReference>
<name>A0AAW8DM60_9MICC</name>
<keyword evidence="1" id="KW-0378">Hydrolase</keyword>
<evidence type="ECO:0000256" key="1">
    <source>
        <dbReference type="ARBA" id="ARBA00022801"/>
    </source>
</evidence>
<proteinExistence type="predicted"/>
<evidence type="ECO:0000313" key="4">
    <source>
        <dbReference type="EMBL" id="MDQ0182748.1"/>
    </source>
</evidence>
<dbReference type="PRINTS" id="PR00111">
    <property type="entry name" value="ABHYDROLASE"/>
</dbReference>
<dbReference type="Gene3D" id="3.40.50.1820">
    <property type="entry name" value="alpha/beta hydrolase"/>
    <property type="match status" value="1"/>
</dbReference>
<dbReference type="Proteomes" id="UP001242995">
    <property type="component" value="Unassembled WGS sequence"/>
</dbReference>
<dbReference type="RefSeq" id="WP_284988855.1">
    <property type="nucleotide sequence ID" value="NZ_JAUSRG010000019.1"/>
</dbReference>
<evidence type="ECO:0000313" key="6">
    <source>
        <dbReference type="Proteomes" id="UP001242995"/>
    </source>
</evidence>
<comment type="caution">
    <text evidence="3">The sequence shown here is derived from an EMBL/GenBank/DDBJ whole genome shotgun (WGS) entry which is preliminary data.</text>
</comment>
<dbReference type="InterPro" id="IPR000073">
    <property type="entry name" value="AB_hydrolase_1"/>
</dbReference>
<dbReference type="AlphaFoldDB" id="A0AAW8DM60"/>
<accession>A0AAW8DM60</accession>
<dbReference type="InterPro" id="IPR029058">
    <property type="entry name" value="AB_hydrolase_fold"/>
</dbReference>
<evidence type="ECO:0000259" key="2">
    <source>
        <dbReference type="Pfam" id="PF00561"/>
    </source>
</evidence>
<dbReference type="Pfam" id="PF00561">
    <property type="entry name" value="Abhydrolase_1"/>
    <property type="match status" value="1"/>
</dbReference>
<sequence>MTVNIEHHYAHLRDLTMHYVTAGNGKPLVLLHGYPQSWYCWRQVIELLQDDYYIIAPDLRGLGDTTRPWNGYDKKTIAADVWELLTEHLGIERFAVAGHDWGGTVAFALAADHQDAVTHLAVVDVAIPGDGQPNIGQGGRRWHHTFLQTPDLPEALIEGREQHYFGWFFTNYGYRPDCITPEAVSEYMRNLTTPGSLRAGFAYYRTVRQDVLDNEARQGKITVPSLAVGGANGWGRGPEVAKSLRMMAETVDEVIVDECGHWVPEEQPEALAKAFKDFFV</sequence>
<gene>
    <name evidence="3" type="ORF">J2S90_004269</name>
    <name evidence="4" type="ORF">J2S93_004204</name>
</gene>